<keyword evidence="1" id="KW-0732">Signal</keyword>
<accession>A0A1F8F5F0</accession>
<dbReference type="Proteomes" id="UP000178023">
    <property type="component" value="Unassembled WGS sequence"/>
</dbReference>
<reference evidence="2 3" key="1">
    <citation type="journal article" date="2016" name="Nat. Commun.">
        <title>Thousands of microbial genomes shed light on interconnected biogeochemical processes in an aquifer system.</title>
        <authorList>
            <person name="Anantharaman K."/>
            <person name="Brown C.T."/>
            <person name="Hug L.A."/>
            <person name="Sharon I."/>
            <person name="Castelle C.J."/>
            <person name="Probst A.J."/>
            <person name="Thomas B.C."/>
            <person name="Singh A."/>
            <person name="Wilkins M.J."/>
            <person name="Karaoz U."/>
            <person name="Brodie E.L."/>
            <person name="Williams K.H."/>
            <person name="Hubbard S.S."/>
            <person name="Banfield J.F."/>
        </authorList>
    </citation>
    <scope>NUCLEOTIDE SEQUENCE [LARGE SCALE GENOMIC DNA]</scope>
</reference>
<evidence type="ECO:0008006" key="4">
    <source>
        <dbReference type="Google" id="ProtNLM"/>
    </source>
</evidence>
<comment type="caution">
    <text evidence="2">The sequence shown here is derived from an EMBL/GenBank/DDBJ whole genome shotgun (WGS) entry which is preliminary data.</text>
</comment>
<dbReference type="AlphaFoldDB" id="A0A1F8F5F0"/>
<evidence type="ECO:0000313" key="3">
    <source>
        <dbReference type="Proteomes" id="UP000178023"/>
    </source>
</evidence>
<proteinExistence type="predicted"/>
<organism evidence="2 3">
    <name type="scientific">Candidatus Yanofskybacteria bacterium RIFCSPHIGHO2_01_FULL_45_42</name>
    <dbReference type="NCBI Taxonomy" id="1802671"/>
    <lineage>
        <taxon>Bacteria</taxon>
        <taxon>Candidatus Yanofskyibacteriota</taxon>
    </lineage>
</organism>
<evidence type="ECO:0000256" key="1">
    <source>
        <dbReference type="SAM" id="SignalP"/>
    </source>
</evidence>
<sequence length="67" mass="6686">MSKATLAIYFSGAPSIAAAPVAAYMSALCASTMAGGSGTASALTTTSVASTRQLSPQVDLVFSTWTH</sequence>
<gene>
    <name evidence="2" type="ORF">A2750_00895</name>
</gene>
<evidence type="ECO:0000313" key="2">
    <source>
        <dbReference type="EMBL" id="OGN08353.1"/>
    </source>
</evidence>
<feature type="signal peptide" evidence="1">
    <location>
        <begin position="1"/>
        <end position="19"/>
    </location>
</feature>
<name>A0A1F8F5F0_9BACT</name>
<feature type="chain" id="PRO_5009535435" description="Secreted protein" evidence="1">
    <location>
        <begin position="20"/>
        <end position="67"/>
    </location>
</feature>
<dbReference type="EMBL" id="MGJL01000007">
    <property type="protein sequence ID" value="OGN08353.1"/>
    <property type="molecule type" value="Genomic_DNA"/>
</dbReference>
<protein>
    <recommendedName>
        <fullName evidence="4">Secreted protein</fullName>
    </recommendedName>
</protein>